<feature type="compositionally biased region" description="Polar residues" evidence="1">
    <location>
        <begin position="61"/>
        <end position="72"/>
    </location>
</feature>
<name>A0A0S4IXD2_BODSA</name>
<accession>A0A0S4IXD2</accession>
<dbReference type="AlphaFoldDB" id="A0A0S4IXD2"/>
<feature type="region of interest" description="Disordered" evidence="1">
    <location>
        <begin position="61"/>
        <end position="200"/>
    </location>
</feature>
<organism evidence="2 3">
    <name type="scientific">Bodo saltans</name>
    <name type="common">Flagellated protozoan</name>
    <dbReference type="NCBI Taxonomy" id="75058"/>
    <lineage>
        <taxon>Eukaryota</taxon>
        <taxon>Discoba</taxon>
        <taxon>Euglenozoa</taxon>
        <taxon>Kinetoplastea</taxon>
        <taxon>Metakinetoplastina</taxon>
        <taxon>Eubodonida</taxon>
        <taxon>Bodonidae</taxon>
        <taxon>Bodo</taxon>
    </lineage>
</organism>
<evidence type="ECO:0000256" key="1">
    <source>
        <dbReference type="SAM" id="MobiDB-lite"/>
    </source>
</evidence>
<dbReference type="Proteomes" id="UP000051952">
    <property type="component" value="Unassembled WGS sequence"/>
</dbReference>
<evidence type="ECO:0000313" key="3">
    <source>
        <dbReference type="Proteomes" id="UP000051952"/>
    </source>
</evidence>
<sequence>MQGKTAAGGLHRKKTVGIADVATAFTPLTVNPAYEAGNSLSALNRAKSILVSRVMTSFQLAPSSRNGSPRNSQQHDHVGGGGGGGGLRVSAGGGGTSHGIRFPGGGNATSFSATGSDPLGDSTLQGIGARVSSLDKGSGGKRADEVGRSGSFDTGKGSPAVLSVSSSPGIAVATLEPSPPLSVPAVTPAQQNSGKKTHESGSALRNRIMGFGGPPSAFGATLKYD</sequence>
<dbReference type="EMBL" id="CYKH01000444">
    <property type="protein sequence ID" value="CUF90955.1"/>
    <property type="molecule type" value="Genomic_DNA"/>
</dbReference>
<keyword evidence="3" id="KW-1185">Reference proteome</keyword>
<dbReference type="VEuPathDB" id="TriTrypDB:BSAL_67065"/>
<gene>
    <name evidence="2" type="ORF">BSAL_67065</name>
</gene>
<feature type="compositionally biased region" description="Gly residues" evidence="1">
    <location>
        <begin position="79"/>
        <end position="107"/>
    </location>
</feature>
<evidence type="ECO:0000313" key="2">
    <source>
        <dbReference type="EMBL" id="CUF90955.1"/>
    </source>
</evidence>
<protein>
    <submittedName>
        <fullName evidence="2">Uncharacterized protein</fullName>
    </submittedName>
</protein>
<reference evidence="3" key="1">
    <citation type="submission" date="2015-09" db="EMBL/GenBank/DDBJ databases">
        <authorList>
            <consortium name="Pathogen Informatics"/>
        </authorList>
    </citation>
    <scope>NUCLEOTIDE SEQUENCE [LARGE SCALE GENOMIC DNA]</scope>
    <source>
        <strain evidence="3">Lake Konstanz</strain>
    </source>
</reference>
<proteinExistence type="predicted"/>